<comment type="caution">
    <text evidence="1">The sequence shown here is derived from an EMBL/GenBank/DDBJ whole genome shotgun (WGS) entry which is preliminary data.</text>
</comment>
<dbReference type="AlphaFoldDB" id="A0A814C110"/>
<evidence type="ECO:0000313" key="1">
    <source>
        <dbReference type="EMBL" id="CAF0936803.1"/>
    </source>
</evidence>
<sequence length="141" mass="17011">MTDQRSEKAYTFDPELNLNMNNNDKSQHYDRIFFRSPATMNNQFKSVHMELEGTQHIKTLNVIFCIYLLENSKCIDCEQVRNEKTTIKWKVVFMEIYPNNVKYNDDDDDDFDAFEKYTKGIDLQQLMKICFICDYFTQKFY</sequence>
<dbReference type="Proteomes" id="UP000663864">
    <property type="component" value="Unassembled WGS sequence"/>
</dbReference>
<reference evidence="1" key="1">
    <citation type="submission" date="2021-02" db="EMBL/GenBank/DDBJ databases">
        <authorList>
            <person name="Nowell W R."/>
        </authorList>
    </citation>
    <scope>NUCLEOTIDE SEQUENCE</scope>
</reference>
<organism evidence="1 2">
    <name type="scientific">Rotaria sordida</name>
    <dbReference type="NCBI Taxonomy" id="392033"/>
    <lineage>
        <taxon>Eukaryota</taxon>
        <taxon>Metazoa</taxon>
        <taxon>Spiralia</taxon>
        <taxon>Gnathifera</taxon>
        <taxon>Rotifera</taxon>
        <taxon>Eurotatoria</taxon>
        <taxon>Bdelloidea</taxon>
        <taxon>Philodinida</taxon>
        <taxon>Philodinidae</taxon>
        <taxon>Rotaria</taxon>
    </lineage>
</organism>
<proteinExistence type="predicted"/>
<name>A0A814C110_9BILA</name>
<dbReference type="EMBL" id="CAJNOT010000311">
    <property type="protein sequence ID" value="CAF0936803.1"/>
    <property type="molecule type" value="Genomic_DNA"/>
</dbReference>
<dbReference type="InterPro" id="IPR036691">
    <property type="entry name" value="Endo/exonu/phosph_ase_sf"/>
</dbReference>
<accession>A0A814C110</accession>
<gene>
    <name evidence="1" type="ORF">ZHD862_LOCUS9244</name>
</gene>
<evidence type="ECO:0000313" key="2">
    <source>
        <dbReference type="Proteomes" id="UP000663864"/>
    </source>
</evidence>
<dbReference type="Gene3D" id="3.60.10.10">
    <property type="entry name" value="Endonuclease/exonuclease/phosphatase"/>
    <property type="match status" value="1"/>
</dbReference>
<protein>
    <submittedName>
        <fullName evidence="1">Uncharacterized protein</fullName>
    </submittedName>
</protein>